<proteinExistence type="predicted"/>
<dbReference type="AlphaFoldDB" id="A0A6J7J2C3"/>
<feature type="compositionally biased region" description="Low complexity" evidence="1">
    <location>
        <begin position="47"/>
        <end position="58"/>
    </location>
</feature>
<reference evidence="2" key="1">
    <citation type="submission" date="2020-05" db="EMBL/GenBank/DDBJ databases">
        <authorList>
            <person name="Chiriac C."/>
            <person name="Salcher M."/>
            <person name="Ghai R."/>
            <person name="Kavagutti S V."/>
        </authorList>
    </citation>
    <scope>NUCLEOTIDE SEQUENCE</scope>
</reference>
<protein>
    <submittedName>
        <fullName evidence="2">Unannotated protein</fullName>
    </submittedName>
</protein>
<organism evidence="2">
    <name type="scientific">freshwater metagenome</name>
    <dbReference type="NCBI Taxonomy" id="449393"/>
    <lineage>
        <taxon>unclassified sequences</taxon>
        <taxon>metagenomes</taxon>
        <taxon>ecological metagenomes</taxon>
    </lineage>
</organism>
<gene>
    <name evidence="2" type="ORF">UFOPK3773_00579</name>
</gene>
<feature type="region of interest" description="Disordered" evidence="1">
    <location>
        <begin position="1"/>
        <end position="107"/>
    </location>
</feature>
<feature type="compositionally biased region" description="Low complexity" evidence="1">
    <location>
        <begin position="81"/>
        <end position="97"/>
    </location>
</feature>
<evidence type="ECO:0000256" key="1">
    <source>
        <dbReference type="SAM" id="MobiDB-lite"/>
    </source>
</evidence>
<dbReference type="EMBL" id="CAFBNF010000042">
    <property type="protein sequence ID" value="CAB4936672.1"/>
    <property type="molecule type" value="Genomic_DNA"/>
</dbReference>
<accession>A0A6J7J2C3</accession>
<feature type="compositionally biased region" description="Basic and acidic residues" evidence="1">
    <location>
        <begin position="98"/>
        <end position="107"/>
    </location>
</feature>
<name>A0A6J7J2C3_9ZZZZ</name>
<sequence length="107" mass="11107">MAPIAATPPSAMPSCTTLGSRPLSSSPPSAVPQAMRGASGPSTMPKASVASAATTTDAMMRGPVSKWNPSSGPLPVWPGSRWATRTIRAPTRRATTTYHHDGVLRPR</sequence>
<evidence type="ECO:0000313" key="2">
    <source>
        <dbReference type="EMBL" id="CAB4936672.1"/>
    </source>
</evidence>